<reference evidence="3" key="1">
    <citation type="submission" date="2015-12" db="EMBL/GenBank/DDBJ databases">
        <title>Complete genome sequences of two moderately thermophilic Paenibacillus species.</title>
        <authorList>
            <person name="Butler R.III."/>
            <person name="Wang J."/>
            <person name="Stark B.C."/>
            <person name="Pombert J.-F."/>
        </authorList>
    </citation>
    <scope>NUCLEOTIDE SEQUENCE [LARGE SCALE GENOMIC DNA]</scope>
    <source>
        <strain evidence="3">32O-Y</strain>
    </source>
</reference>
<evidence type="ECO:0000313" key="3">
    <source>
        <dbReference type="Proteomes" id="UP000061660"/>
    </source>
</evidence>
<gene>
    <name evidence="2" type="ORF">IJ22_35360</name>
</gene>
<dbReference type="EMBL" id="CP013652">
    <property type="protein sequence ID" value="ALS23874.1"/>
    <property type="molecule type" value="Genomic_DNA"/>
</dbReference>
<dbReference type="RefSeq" id="WP_062409697.1">
    <property type="nucleotide sequence ID" value="NZ_BJCS01000005.1"/>
</dbReference>
<evidence type="ECO:0000313" key="2">
    <source>
        <dbReference type="EMBL" id="ALS23874.1"/>
    </source>
</evidence>
<dbReference type="InterPro" id="IPR011008">
    <property type="entry name" value="Dimeric_a/b-barrel"/>
</dbReference>
<dbReference type="Pfam" id="PF03795">
    <property type="entry name" value="YCII"/>
    <property type="match status" value="1"/>
</dbReference>
<name>A0A0U2L2E8_9BACL</name>
<dbReference type="Proteomes" id="UP000061660">
    <property type="component" value="Chromosome"/>
</dbReference>
<protein>
    <submittedName>
        <fullName evidence="2">Uncharacterized protein</fullName>
    </submittedName>
</protein>
<dbReference type="Gene3D" id="3.30.70.1060">
    <property type="entry name" value="Dimeric alpha+beta barrel"/>
    <property type="match status" value="1"/>
</dbReference>
<organism evidence="2 3">
    <name type="scientific">Paenibacillus naphthalenovorans</name>
    <dbReference type="NCBI Taxonomy" id="162209"/>
    <lineage>
        <taxon>Bacteria</taxon>
        <taxon>Bacillati</taxon>
        <taxon>Bacillota</taxon>
        <taxon>Bacilli</taxon>
        <taxon>Bacillales</taxon>
        <taxon>Paenibacillaceae</taxon>
        <taxon>Paenibacillus</taxon>
    </lineage>
</organism>
<dbReference type="PANTHER" id="PTHR37828:SF1">
    <property type="entry name" value="YCII-RELATED DOMAIN-CONTAINING PROTEIN"/>
    <property type="match status" value="1"/>
</dbReference>
<reference evidence="2 3" key="2">
    <citation type="journal article" date="2016" name="Genome Announc.">
        <title>Complete Genome Sequences of Two Interactive Moderate Thermophiles, Paenibacillus napthalenovorans 32O-Y and Paenibacillus sp. 32O-W.</title>
        <authorList>
            <person name="Butler R.R.III."/>
            <person name="Wang J."/>
            <person name="Stark B.C."/>
            <person name="Pombert J.F."/>
        </authorList>
    </citation>
    <scope>NUCLEOTIDE SEQUENCE [LARGE SCALE GENOMIC DNA]</scope>
    <source>
        <strain evidence="2 3">32O-Y</strain>
    </source>
</reference>
<keyword evidence="3" id="KW-1185">Reference proteome</keyword>
<dbReference type="SUPFAM" id="SSF54909">
    <property type="entry name" value="Dimeric alpha+beta barrel"/>
    <property type="match status" value="1"/>
</dbReference>
<dbReference type="PANTHER" id="PTHR37828">
    <property type="entry name" value="GSR2449 PROTEIN"/>
    <property type="match status" value="1"/>
</dbReference>
<dbReference type="AlphaFoldDB" id="A0A0U2L2E8"/>
<dbReference type="OrthoDB" id="162319at2"/>
<comment type="similarity">
    <text evidence="1">Belongs to the YciI family.</text>
</comment>
<proteinExistence type="inferred from homology"/>
<dbReference type="KEGG" id="pnp:IJ22_35360"/>
<dbReference type="PATRIC" id="fig|162209.4.peg.3759"/>
<dbReference type="STRING" id="162209.IJ22_35360"/>
<sequence>MWLVQLGIKKPMDQINPKWFEEHENRNQQLRAKGVILASGPFVDGSGGCIVYNCSQEEFMSIIQADPLVIHDVVDYDYKDWNAALSAKIQS</sequence>
<dbReference type="InterPro" id="IPR005545">
    <property type="entry name" value="YCII"/>
</dbReference>
<evidence type="ECO:0000256" key="1">
    <source>
        <dbReference type="ARBA" id="ARBA00007689"/>
    </source>
</evidence>
<accession>A0A0U2L2E8</accession>